<evidence type="ECO:0000313" key="11">
    <source>
        <dbReference type="Proteomes" id="UP000198749"/>
    </source>
</evidence>
<dbReference type="Proteomes" id="UP000198749">
    <property type="component" value="Unassembled WGS sequence"/>
</dbReference>
<reference evidence="11" key="1">
    <citation type="submission" date="2016-10" db="EMBL/GenBank/DDBJ databases">
        <authorList>
            <person name="Varghese N."/>
            <person name="Submissions S."/>
        </authorList>
    </citation>
    <scope>NUCLEOTIDE SEQUENCE [LARGE SCALE GENOMIC DNA]</scope>
    <source>
        <strain evidence="11">DSM 18887</strain>
    </source>
</reference>
<protein>
    <submittedName>
        <fullName evidence="10">Outer membrane protein</fullName>
    </submittedName>
</protein>
<evidence type="ECO:0000256" key="9">
    <source>
        <dbReference type="SAM" id="SignalP"/>
    </source>
</evidence>
<evidence type="ECO:0000256" key="4">
    <source>
        <dbReference type="ARBA" id="ARBA00022452"/>
    </source>
</evidence>
<dbReference type="NCBIfam" id="TIGR01844">
    <property type="entry name" value="type_I_sec_TolC"/>
    <property type="match status" value="1"/>
</dbReference>
<evidence type="ECO:0000256" key="5">
    <source>
        <dbReference type="ARBA" id="ARBA00022692"/>
    </source>
</evidence>
<keyword evidence="5" id="KW-0812">Transmembrane</keyword>
<keyword evidence="7" id="KW-0998">Cell outer membrane</keyword>
<dbReference type="InterPro" id="IPR003423">
    <property type="entry name" value="OMP_efflux"/>
</dbReference>
<dbReference type="GO" id="GO:0015562">
    <property type="term" value="F:efflux transmembrane transporter activity"/>
    <property type="evidence" value="ECO:0007669"/>
    <property type="project" value="InterPro"/>
</dbReference>
<evidence type="ECO:0000256" key="8">
    <source>
        <dbReference type="SAM" id="MobiDB-lite"/>
    </source>
</evidence>
<evidence type="ECO:0000256" key="2">
    <source>
        <dbReference type="ARBA" id="ARBA00007613"/>
    </source>
</evidence>
<feature type="chain" id="PRO_5011743676" evidence="9">
    <location>
        <begin position="29"/>
        <end position="436"/>
    </location>
</feature>
<dbReference type="GO" id="GO:0015288">
    <property type="term" value="F:porin activity"/>
    <property type="evidence" value="ECO:0007669"/>
    <property type="project" value="TreeGrafter"/>
</dbReference>
<dbReference type="InterPro" id="IPR051906">
    <property type="entry name" value="TolC-like"/>
</dbReference>
<dbReference type="PANTHER" id="PTHR30026:SF20">
    <property type="entry name" value="OUTER MEMBRANE PROTEIN TOLC"/>
    <property type="match status" value="1"/>
</dbReference>
<name>A0A1H9FZQ7_9GAMM</name>
<dbReference type="Gene3D" id="1.20.1600.10">
    <property type="entry name" value="Outer membrane efflux proteins (OEP)"/>
    <property type="match status" value="1"/>
</dbReference>
<evidence type="ECO:0000256" key="3">
    <source>
        <dbReference type="ARBA" id="ARBA00022448"/>
    </source>
</evidence>
<keyword evidence="11" id="KW-1185">Reference proteome</keyword>
<dbReference type="Pfam" id="PF02321">
    <property type="entry name" value="OEP"/>
    <property type="match status" value="2"/>
</dbReference>
<feature type="signal peptide" evidence="9">
    <location>
        <begin position="1"/>
        <end position="28"/>
    </location>
</feature>
<evidence type="ECO:0000256" key="7">
    <source>
        <dbReference type="ARBA" id="ARBA00023237"/>
    </source>
</evidence>
<organism evidence="10 11">
    <name type="scientific">Amphritea atlantica</name>
    <dbReference type="NCBI Taxonomy" id="355243"/>
    <lineage>
        <taxon>Bacteria</taxon>
        <taxon>Pseudomonadati</taxon>
        <taxon>Pseudomonadota</taxon>
        <taxon>Gammaproteobacteria</taxon>
        <taxon>Oceanospirillales</taxon>
        <taxon>Oceanospirillaceae</taxon>
        <taxon>Amphritea</taxon>
    </lineage>
</organism>
<keyword evidence="6" id="KW-0472">Membrane</keyword>
<dbReference type="EMBL" id="FOGB01000003">
    <property type="protein sequence ID" value="SEQ42948.1"/>
    <property type="molecule type" value="Genomic_DNA"/>
</dbReference>
<dbReference type="InterPro" id="IPR010130">
    <property type="entry name" value="T1SS_OMP_TolC"/>
</dbReference>
<dbReference type="PANTHER" id="PTHR30026">
    <property type="entry name" value="OUTER MEMBRANE PROTEIN TOLC"/>
    <property type="match status" value="1"/>
</dbReference>
<sequence length="436" mass="47569">MKATQRTIHRTLLATAISCALIAPQVNAGALTEIYQQALDQDPQLKAAEAGAKAGEEALPQGRAGLLPSISLTGNTTWIEAENANYNNHGYTVSLSQPLFSAASWFTYKQGEAQSEAASLQFDQAQQALILRVVNSYLSVLRAQTALETAQAQERAIKRRLDQVNAQFEVGLIAITDVQEAQATYDNAKVARILAEGDLDNSFQELERLTGEPVGSIDPLSKEYPIENISPIDPQAWIEKAQAGNLSLKVAQANTEAARRQSQAASSGHLPTLSLTASYDRDKGKPTGNDNWEDTNQIGLTLSVPIFSGGATSSKSRQAEYGFAQARYTQDDTLRAVIQETRNLLRNLQTNVLSVAARKQSILSSETALKATEEGFNVGTRNVVDVLQAEQQLYSARRDYANARFDYIQNLFSFKQQVGTLSPDDILGLDQWMLAN</sequence>
<gene>
    <name evidence="10" type="ORF">SAMN03080615_01513</name>
</gene>
<evidence type="ECO:0000313" key="10">
    <source>
        <dbReference type="EMBL" id="SEQ42948.1"/>
    </source>
</evidence>
<dbReference type="AlphaFoldDB" id="A0A1H9FZQ7"/>
<keyword evidence="9" id="KW-0732">Signal</keyword>
<comment type="similarity">
    <text evidence="2">Belongs to the outer membrane factor (OMF) (TC 1.B.17) family.</text>
</comment>
<evidence type="ECO:0000256" key="1">
    <source>
        <dbReference type="ARBA" id="ARBA00004442"/>
    </source>
</evidence>
<keyword evidence="4" id="KW-1134">Transmembrane beta strand</keyword>
<keyword evidence="3" id="KW-0813">Transport</keyword>
<evidence type="ECO:0000256" key="6">
    <source>
        <dbReference type="ARBA" id="ARBA00023136"/>
    </source>
</evidence>
<dbReference type="GO" id="GO:0009279">
    <property type="term" value="C:cell outer membrane"/>
    <property type="evidence" value="ECO:0007669"/>
    <property type="project" value="UniProtKB-SubCell"/>
</dbReference>
<accession>A0A1H9FZQ7</accession>
<proteinExistence type="inferred from homology"/>
<comment type="subcellular location">
    <subcellularLocation>
        <location evidence="1">Cell outer membrane</location>
    </subcellularLocation>
</comment>
<feature type="region of interest" description="Disordered" evidence="8">
    <location>
        <begin position="257"/>
        <end position="295"/>
    </location>
</feature>
<dbReference type="GO" id="GO:1990281">
    <property type="term" value="C:efflux pump complex"/>
    <property type="evidence" value="ECO:0007669"/>
    <property type="project" value="TreeGrafter"/>
</dbReference>
<dbReference type="RefSeq" id="WP_245756524.1">
    <property type="nucleotide sequence ID" value="NZ_AP025284.1"/>
</dbReference>
<dbReference type="SUPFAM" id="SSF56954">
    <property type="entry name" value="Outer membrane efflux proteins (OEP)"/>
    <property type="match status" value="1"/>
</dbReference>
<dbReference type="STRING" id="355243.SAMN03080615_01513"/>